<feature type="region of interest" description="Disordered" evidence="1">
    <location>
        <begin position="2266"/>
        <end position="2288"/>
    </location>
</feature>
<dbReference type="GO" id="GO:0005777">
    <property type="term" value="C:peroxisome"/>
    <property type="evidence" value="ECO:0007669"/>
    <property type="project" value="InterPro"/>
</dbReference>
<name>A0A5S6Q9B0_TRIMR</name>
<dbReference type="InterPro" id="IPR033228">
    <property type="entry name" value="SZT2"/>
</dbReference>
<evidence type="ECO:0000313" key="2">
    <source>
        <dbReference type="Proteomes" id="UP000046395"/>
    </source>
</evidence>
<evidence type="ECO:0008006" key="4">
    <source>
        <dbReference type="Google" id="ProtNLM"/>
    </source>
</evidence>
<proteinExistence type="predicted"/>
<dbReference type="Proteomes" id="UP000046395">
    <property type="component" value="Unassembled WGS sequence"/>
</dbReference>
<dbReference type="WBParaSite" id="TMUE_1000003665.2">
    <property type="protein sequence ID" value="TMUE_1000003665.2"/>
    <property type="gene ID" value="WBGene00302493"/>
</dbReference>
<feature type="compositionally biased region" description="Polar residues" evidence="1">
    <location>
        <begin position="2267"/>
        <end position="2276"/>
    </location>
</feature>
<protein>
    <recommendedName>
        <fullName evidence="4">Protein SZT2</fullName>
    </recommendedName>
</protein>
<reference evidence="2" key="2">
    <citation type="submission" date="2014-03" db="EMBL/GenBank/DDBJ databases">
        <title>The whipworm genome and dual-species transcriptomics of an intimate host-pathogen interaction.</title>
        <authorList>
            <person name="Foth B.J."/>
            <person name="Tsai I.J."/>
            <person name="Reid A.J."/>
            <person name="Bancroft A.J."/>
            <person name="Nichol S."/>
            <person name="Tracey A."/>
            <person name="Holroyd N."/>
            <person name="Cotton J.A."/>
            <person name="Stanley E.J."/>
            <person name="Zarowiecki M."/>
            <person name="Liu J.Z."/>
            <person name="Huckvale T."/>
            <person name="Cooper P.J."/>
            <person name="Grencis R.K."/>
            <person name="Berriman M."/>
        </authorList>
    </citation>
    <scope>NUCLEOTIDE SEQUENCE [LARGE SCALE GENOMIC DNA]</scope>
    <source>
        <strain evidence="2">Edinburgh</strain>
    </source>
</reference>
<dbReference type="PANTHER" id="PTHR14918:SF3">
    <property type="entry name" value="KICSTOR COMPLEX PROTEIN SZT2"/>
    <property type="match status" value="1"/>
</dbReference>
<sequence>MRWLRKNMRTICRPPPWIYEEDVVFLTSLITVEQLKALCHETARPHVLNEKEEYFVYPSATKTIPPSHRAPQHEATCDSSLVTKCVVFNRNCFSLHHLLLSCRLVTMLFSTIAVVGDDGSEKYAEANTLVFQVFHDTLAKRHTNWVFIKQSNKLFHLWNLILHRLEECEHPLIGWLNTMKKRLCRYRDGNRTYPLYEVRLPKLVCFIRQIGPHHHMLLLSLASFQDVRLLYCDISRKESINYAGLPENSVNNHGVLSFPLFAIDCCRETILFNLVNDIYLGEYCLDAVEDLRNTLSSEESTLTLLHRQISQFSADAASPLEHGAMLSIGEEPCCDCMEDFNFVQYGKQIEDAYGYSIVAGIYVALKNELPVHSIDLRFAIDCQCEESTVEINISEFMNTLCNHVKMYKLSNPSDDVSEAAATWIGIQGSTEDIPLLFRGPPCSSVRQTYAKRLFSRVVRQHFRPVADYPDYFVCFPDEQPANSTSSPMNIAHRRAANTFARRRNADVLLFTRSKNAAFQAIDFATFSTDDDATTSELFPPCDIYDNALVDTRFDSTLTEDSFSVSSRDTSFPTFDGTYPVFLQMTCSVFVAGRQYNFPTFELPTCLSDLFRKAGVLSWADLSSVRVILEFNVLAPPSDNGEETNVGCFSETTSLCFEELESNANGGEVDYGRVFVGAHYQLASLPPSYKSSLERLYSQAFILVRNEIIFAYKRLPAIDIGIIDTVVNHIRSISKHVIVNELSALTETIPLTFVLHERDSLEDFLKRLKKVRISHYLLNQFSDNYLIVTVDSKFIDARRIRRLSALLHDRPKCHELTPFDGSSTARAGSLRRSHSFSEIPSKLVSQRNALLRAFQEPPALGRCKENVLSGSIFSTLWSSAHEKHETCRLEPSNEIFASMPIPHAMSEESVAACAAITNEDANLSDQNIEFESDFWLILCIKEMVLEMFFQERKPGFHDSLVNDVLETIKATVKLTNQKMLLQQLYQTRFCHHLLAEARDSTLWSEGNSDIVEDLAGLDTVEEVGYLAASSQFRPGYFACPCVAYRWFRIHPRLKQGAERMGTSLVLGAVRTILNKFAVFNHESVFVYKDSNDCIFYMRLYEQIDKSVLKLIQQCKSVVYDVKRSAQDDMQSFVPSLDNASQVNNEFVLLTVHGIDEPGREIFEEFFPALQSRIDESVLDVLLLSFSRNPNLRLTLEDIRFLQPIGSTPQYMHFSLPSVAILHLYPFSYYLSQNLSTFMDAPKYVSPEAKFTAILTESTNAPAEAEQDIITYIYRPGEDRKGLSVVCQGFVNQYGTRTAIVHYDPIDQKGGYSSFFNPMYSFDQLISAHRCKLETVAGRKVKKNRKRMIMAQFVVWRRGVVDMEALESLILTAISRACFDMVTEYGLLTATLFHTDPSKMEIVSVSEPGSPTDKRKPSLQAEIRERHSSFAARMALRSPFERSSIFSFENFQMLMKKSDASEEVPKKNDVAFGDMQDKSEYAQCLGSVYADTAIQWLDFGSLKNCSSVRRIVFTLRSNLSRCALVEECREIIQRMVEPNVKCFAFVRRNPDASSEKYSSWYYSENSSVDLIKRIDSDQCEFAKASFIIVGLPLVLWKETMMFARASACEDVPRSISELLSRGEESKQRHRPFVADKKLDCNWGFIPRQRLVLFYLHGYEIRLYTYNWISDFNEGLEKILKDSVHRYNSRIHLLQQICLEKMGLPRAAVGDYCIETCLQNVWQNPELYVSAKRSLDNLNFFSTDDSKPEVEGLYRDDSGCLWSEVKPIDLYNTGDIAQAFIEQMINARDIKHEEELFARDCLSLAKEWSDGNAKTPHIFEESFLQRLVEKSHLVHMVFTPVMFDPRWRENLAFIRTPSSTNTHGSVALTSLHPSYRTRLSAGSAFCLSEDFDSAEARMFDCWHVSLQQTMLDQFTEYLYSLNFQLTKIRVKKNRNLISSSSSGTKKGDCSPSAWFLRRCTDGFMVVHFYFSQPYFGGHFFAFPASLVGIPVSDGVAGKRLSELCRCLIIECHVHSFAYDFHLRVVSSHASGEKNANFSPGYNLRAFLRDFSLYYACRPLFARTYFFKEEMCLSELRSPPNELYRYLLDKAEMYGLRAVKTHSSTIGGSAGKGADRVLACQSVLPVQSVTRTEQCQEVDRRNEYDAHHLIIRKGDSFLSRGSGSAKPPSSDWLRLEIYSIFVDKSSTYPHETKTVEGGRYERVRKPSCFEGVGDELGWTVRMHNRKGVPSAVVPMRRALSQEELAIEKSTLEKSLSFAVSALENCVRRRTASASTTQEGQEGSEHAHSESNSLTKVPFLSGSKMQHSGSYGFFTSPRKQPETGEGTYEHVALRPEQVYYLTFIPEAYTEMQKYLLNVGNSFKSSLRHTIQEASSQCYRDSLWQKLLYDIPVKGPLRRDQVMAITFIEFETLLLSTHVVSLLEIDPRLSFMLTLSPSRVVSLMRCVQQRFVDSSRYICSEDSRKQYLVVINQEKFDCFLMIRADFVDRASAVCLCYKNGHCAMIQQTQESRQSINRFCEEFINTAAFHLWTQLLPY</sequence>
<reference evidence="3" key="3">
    <citation type="submission" date="2019-12" db="UniProtKB">
        <authorList>
            <consortium name="WormBaseParasite"/>
        </authorList>
    </citation>
    <scope>IDENTIFICATION</scope>
</reference>
<organism evidence="2 3">
    <name type="scientific">Trichuris muris</name>
    <name type="common">Mouse whipworm</name>
    <dbReference type="NCBI Taxonomy" id="70415"/>
    <lineage>
        <taxon>Eukaryota</taxon>
        <taxon>Metazoa</taxon>
        <taxon>Ecdysozoa</taxon>
        <taxon>Nematoda</taxon>
        <taxon>Enoplea</taxon>
        <taxon>Dorylaimia</taxon>
        <taxon>Trichinellida</taxon>
        <taxon>Trichuridae</taxon>
        <taxon>Trichuris</taxon>
    </lineage>
</organism>
<evidence type="ECO:0000256" key="1">
    <source>
        <dbReference type="SAM" id="MobiDB-lite"/>
    </source>
</evidence>
<reference evidence="2" key="1">
    <citation type="submission" date="2013-11" db="EMBL/GenBank/DDBJ databases">
        <authorList>
            <person name="Aslett M."/>
        </authorList>
    </citation>
    <scope>NUCLEOTIDE SEQUENCE [LARGE SCALE GENOMIC DNA]</scope>
    <source>
        <strain evidence="2">Edinburgh</strain>
    </source>
</reference>
<dbReference type="STRING" id="70415.A0A5S6Q9B0"/>
<keyword evidence="2" id="KW-1185">Reference proteome</keyword>
<evidence type="ECO:0000313" key="3">
    <source>
        <dbReference type="WBParaSite" id="TMUE_1000003665.1"/>
    </source>
</evidence>
<dbReference type="PANTHER" id="PTHR14918">
    <property type="entry name" value="KICSTOR COMPLEX PROTEIN SZT2"/>
    <property type="match status" value="1"/>
</dbReference>
<accession>A0A5S6Q9B0</accession>
<dbReference type="WBParaSite" id="TMUE_1000003665.1">
    <property type="protein sequence ID" value="TMUE_1000003665.1"/>
    <property type="gene ID" value="WBGene00302493"/>
</dbReference>